<feature type="domain" description="CinA C-terminal" evidence="1">
    <location>
        <begin position="1"/>
        <end position="118"/>
    </location>
</feature>
<evidence type="ECO:0000313" key="2">
    <source>
        <dbReference type="EMBL" id="BAR55312.1"/>
    </source>
</evidence>
<protein>
    <recommendedName>
        <fullName evidence="1">CinA C-terminal domain-containing protein</fullName>
    </recommendedName>
</protein>
<reference evidence="2 3" key="1">
    <citation type="submission" date="2014-11" db="EMBL/GenBank/DDBJ databases">
        <title>Symbiosis island explosion on the genome of extra-slow-growing strains of soybean bradyrhizobia with massive insertion sequences.</title>
        <authorList>
            <person name="Iida T."/>
            <person name="Minamisawa K."/>
        </authorList>
    </citation>
    <scope>NUCLEOTIDE SEQUENCE [LARGE SCALE GENOMIC DNA]</scope>
    <source>
        <strain evidence="2 3">NK6</strain>
    </source>
</reference>
<dbReference type="SUPFAM" id="SSF142433">
    <property type="entry name" value="CinA-like"/>
    <property type="match status" value="1"/>
</dbReference>
<proteinExistence type="predicted"/>
<dbReference type="InterPro" id="IPR008136">
    <property type="entry name" value="CinA_C"/>
</dbReference>
<sequence length="121" mass="12838">MPGASAYFLGGAVVYTRDARRVLMDISDEGMKGFRSSSEPYAKLLAEQMRSRFNCDWGLSETGAAGPTGNRYGDAAGHSCMAVAGPAAEVITLETGGNDRLANMQVFAATALKLLLRKLSE</sequence>
<dbReference type="Gene3D" id="3.90.950.20">
    <property type="entry name" value="CinA-like"/>
    <property type="match status" value="1"/>
</dbReference>
<dbReference type="AlphaFoldDB" id="A0A0E4FSC8"/>
<accession>A0A0E4FSC8</accession>
<name>A0A0E4FSC8_9BRAD</name>
<dbReference type="InterPro" id="IPR036653">
    <property type="entry name" value="CinA-like_C"/>
</dbReference>
<dbReference type="Proteomes" id="UP000063308">
    <property type="component" value="Chromosome"/>
</dbReference>
<evidence type="ECO:0000313" key="3">
    <source>
        <dbReference type="Proteomes" id="UP000063308"/>
    </source>
</evidence>
<evidence type="ECO:0000259" key="1">
    <source>
        <dbReference type="Pfam" id="PF02464"/>
    </source>
</evidence>
<dbReference type="EMBL" id="AP014685">
    <property type="protein sequence ID" value="BAR55312.1"/>
    <property type="molecule type" value="Genomic_DNA"/>
</dbReference>
<organism evidence="2 3">
    <name type="scientific">Bradyrhizobium diazoefficiens</name>
    <dbReference type="NCBI Taxonomy" id="1355477"/>
    <lineage>
        <taxon>Bacteria</taxon>
        <taxon>Pseudomonadati</taxon>
        <taxon>Pseudomonadota</taxon>
        <taxon>Alphaproteobacteria</taxon>
        <taxon>Hyphomicrobiales</taxon>
        <taxon>Nitrobacteraceae</taxon>
        <taxon>Bradyrhizobium</taxon>
    </lineage>
</organism>
<dbReference type="Pfam" id="PF02464">
    <property type="entry name" value="CinA"/>
    <property type="match status" value="1"/>
</dbReference>
<gene>
    <name evidence="2" type="ORF">NK6_2131</name>
</gene>